<feature type="transmembrane region" description="Helical" evidence="1">
    <location>
        <begin position="75"/>
        <end position="93"/>
    </location>
</feature>
<dbReference type="PANTHER" id="PTHR35867">
    <property type="entry name" value="PROTEIN RSEC"/>
    <property type="match status" value="1"/>
</dbReference>
<evidence type="ECO:0000256" key="1">
    <source>
        <dbReference type="SAM" id="Phobius"/>
    </source>
</evidence>
<dbReference type="EMBL" id="AJSX01000033">
    <property type="protein sequence ID" value="EIJ69035.1"/>
    <property type="molecule type" value="Genomic_DNA"/>
</dbReference>
<accession>I3DBE2</accession>
<name>I3DBE2_9PAST</name>
<dbReference type="PATRIC" id="fig|1095749.3.peg.1304"/>
<reference evidence="2 3" key="1">
    <citation type="submission" date="2012-03" db="EMBL/GenBank/DDBJ databases">
        <authorList>
            <person name="Harkins D.M."/>
            <person name="Madupu R."/>
            <person name="Durkin A.S."/>
            <person name="Torralba M."/>
            <person name="Methe B."/>
            <person name="Sutton G.G."/>
            <person name="Nelson K.E."/>
        </authorList>
    </citation>
    <scope>NUCLEOTIDE SEQUENCE [LARGE SCALE GENOMIC DNA]</scope>
    <source>
        <strain evidence="2 3">CCUG 2042</strain>
    </source>
</reference>
<dbReference type="InterPro" id="IPR007359">
    <property type="entry name" value="SigmaE_reg_RseC_MucC"/>
</dbReference>
<proteinExistence type="predicted"/>
<sequence>MLTESAVVINYQAGQATVKCQAKSACGSCAAKTACGTSVLSELTGEMSEHILTVETITPLQVGQQVEIGLEERSLIFSALLVYVVPLITLLFSTFIAEQLFTQEWISALFIFILTALSFFAVSVYSKKINKKSAFKPILLRVIN</sequence>
<dbReference type="Pfam" id="PF04246">
    <property type="entry name" value="RseC_MucC"/>
    <property type="match status" value="1"/>
</dbReference>
<gene>
    <name evidence="2" type="ORF">HMPREF1052_0367</name>
</gene>
<dbReference type="PIRSF" id="PIRSF004923">
    <property type="entry name" value="RseC"/>
    <property type="match status" value="1"/>
</dbReference>
<dbReference type="RefSeq" id="WP_005760770.1">
    <property type="nucleotide sequence ID" value="NZ_AJSX01000033.1"/>
</dbReference>
<keyword evidence="1" id="KW-0472">Membrane</keyword>
<comment type="caution">
    <text evidence="2">The sequence shown here is derived from an EMBL/GenBank/DDBJ whole genome shotgun (WGS) entry which is preliminary data.</text>
</comment>
<dbReference type="Proteomes" id="UP000006457">
    <property type="component" value="Unassembled WGS sequence"/>
</dbReference>
<dbReference type="InterPro" id="IPR026268">
    <property type="entry name" value="RseC"/>
</dbReference>
<evidence type="ECO:0000313" key="2">
    <source>
        <dbReference type="EMBL" id="EIJ69035.1"/>
    </source>
</evidence>
<dbReference type="AlphaFoldDB" id="I3DBE2"/>
<dbReference type="OrthoDB" id="9795854at2"/>
<keyword evidence="3" id="KW-1185">Reference proteome</keyword>
<keyword evidence="1" id="KW-1133">Transmembrane helix</keyword>
<protein>
    <submittedName>
        <fullName evidence="2">Positive regulator of sigma(E), RseC/MucC</fullName>
    </submittedName>
</protein>
<organism evidence="2 3">
    <name type="scientific">Pasteurella bettyae CCUG 2042</name>
    <dbReference type="NCBI Taxonomy" id="1095749"/>
    <lineage>
        <taxon>Bacteria</taxon>
        <taxon>Pseudomonadati</taxon>
        <taxon>Pseudomonadota</taxon>
        <taxon>Gammaproteobacteria</taxon>
        <taxon>Pasteurellales</taxon>
        <taxon>Pasteurellaceae</taxon>
        <taxon>Pasteurella</taxon>
    </lineage>
</organism>
<keyword evidence="1" id="KW-0812">Transmembrane</keyword>
<dbReference type="eggNOG" id="COG3086">
    <property type="taxonomic scope" value="Bacteria"/>
</dbReference>
<dbReference type="PANTHER" id="PTHR35867:SF1">
    <property type="entry name" value="PROTEIN RSEC"/>
    <property type="match status" value="1"/>
</dbReference>
<evidence type="ECO:0000313" key="3">
    <source>
        <dbReference type="Proteomes" id="UP000006457"/>
    </source>
</evidence>
<feature type="transmembrane region" description="Helical" evidence="1">
    <location>
        <begin position="105"/>
        <end position="126"/>
    </location>
</feature>